<comment type="caution">
    <text evidence="1">The sequence shown here is derived from an EMBL/GenBank/DDBJ whole genome shotgun (WGS) entry which is preliminary data.</text>
</comment>
<dbReference type="Gene3D" id="1.10.3910.10">
    <property type="entry name" value="SP0561-like"/>
    <property type="match status" value="1"/>
</dbReference>
<protein>
    <recommendedName>
        <fullName evidence="2">DUF1858 domain-containing protein</fullName>
    </recommendedName>
</protein>
<gene>
    <name evidence="1" type="ORF">ENM46_01400</name>
</gene>
<accession>A0A7C5U445</accession>
<dbReference type="InterPro" id="IPR038062">
    <property type="entry name" value="ScdA-like_N_sf"/>
</dbReference>
<dbReference type="EMBL" id="DRXW01000092">
    <property type="protein sequence ID" value="HHR33585.1"/>
    <property type="molecule type" value="Genomic_DNA"/>
</dbReference>
<reference evidence="1" key="1">
    <citation type="journal article" date="2020" name="mSystems">
        <title>Genome- and Community-Level Interaction Insights into Carbon Utilization and Element Cycling Functions of Hydrothermarchaeota in Hydrothermal Sediment.</title>
        <authorList>
            <person name="Zhou Z."/>
            <person name="Liu Y."/>
            <person name="Xu W."/>
            <person name="Pan J."/>
            <person name="Luo Z.H."/>
            <person name="Li M."/>
        </authorList>
    </citation>
    <scope>NUCLEOTIDE SEQUENCE [LARGE SCALE GENOMIC DNA]</scope>
    <source>
        <strain evidence="1">SpSt-1088</strain>
    </source>
</reference>
<organism evidence="1">
    <name type="scientific">Fervidobacterium nodosum</name>
    <dbReference type="NCBI Taxonomy" id="2424"/>
    <lineage>
        <taxon>Bacteria</taxon>
        <taxon>Thermotogati</taxon>
        <taxon>Thermotogota</taxon>
        <taxon>Thermotogae</taxon>
        <taxon>Thermotogales</taxon>
        <taxon>Fervidobacteriaceae</taxon>
        <taxon>Fervidobacterium</taxon>
    </lineage>
</organism>
<dbReference type="AlphaFoldDB" id="A0A7C5U445"/>
<proteinExistence type="predicted"/>
<evidence type="ECO:0000313" key="1">
    <source>
        <dbReference type="EMBL" id="HHR33585.1"/>
    </source>
</evidence>
<sequence>MGEYKYIKEATSFEEIAEYYPYLIQPLLEMGIKVIVCGDVKWGTLGEELEKMNVQKDEILRKLNEIAEKQGGPVRSLKLDL</sequence>
<dbReference type="SUPFAM" id="SSF140683">
    <property type="entry name" value="SP0561-like"/>
    <property type="match status" value="1"/>
</dbReference>
<evidence type="ECO:0008006" key="2">
    <source>
        <dbReference type="Google" id="ProtNLM"/>
    </source>
</evidence>
<name>A0A7C5U445_9BACT</name>